<gene>
    <name evidence="1" type="ORF">MENTE1834_LOCUS26971</name>
</gene>
<accession>A0ACB0ZNJ7</accession>
<dbReference type="EMBL" id="CAVMJV010000039">
    <property type="protein sequence ID" value="CAK5079831.1"/>
    <property type="molecule type" value="Genomic_DNA"/>
</dbReference>
<proteinExistence type="predicted"/>
<name>A0ACB0ZNJ7_MELEN</name>
<evidence type="ECO:0000313" key="1">
    <source>
        <dbReference type="EMBL" id="CAK5079831.1"/>
    </source>
</evidence>
<reference evidence="1" key="1">
    <citation type="submission" date="2023-11" db="EMBL/GenBank/DDBJ databases">
        <authorList>
            <person name="Poullet M."/>
        </authorList>
    </citation>
    <scope>NUCLEOTIDE SEQUENCE</scope>
    <source>
        <strain evidence="1">E1834</strain>
    </source>
</reference>
<keyword evidence="2" id="KW-1185">Reference proteome</keyword>
<dbReference type="Proteomes" id="UP001497535">
    <property type="component" value="Unassembled WGS sequence"/>
</dbReference>
<organism evidence="1 2">
    <name type="scientific">Meloidogyne enterolobii</name>
    <name type="common">Root-knot nematode worm</name>
    <name type="synonym">Meloidogyne mayaguensis</name>
    <dbReference type="NCBI Taxonomy" id="390850"/>
    <lineage>
        <taxon>Eukaryota</taxon>
        <taxon>Metazoa</taxon>
        <taxon>Ecdysozoa</taxon>
        <taxon>Nematoda</taxon>
        <taxon>Chromadorea</taxon>
        <taxon>Rhabditida</taxon>
        <taxon>Tylenchina</taxon>
        <taxon>Tylenchomorpha</taxon>
        <taxon>Tylenchoidea</taxon>
        <taxon>Meloidogynidae</taxon>
        <taxon>Meloidogyninae</taxon>
        <taxon>Meloidogyne</taxon>
    </lineage>
</organism>
<sequence length="67" mass="7968">MRKSDPKKFMRPHKNCQFKMLLMMPANAEWILDGFLDVFWMDDFWMDFGSRDYSHISITVGTPCCLS</sequence>
<comment type="caution">
    <text evidence="1">The sequence shown here is derived from an EMBL/GenBank/DDBJ whole genome shotgun (WGS) entry which is preliminary data.</text>
</comment>
<evidence type="ECO:0000313" key="2">
    <source>
        <dbReference type="Proteomes" id="UP001497535"/>
    </source>
</evidence>
<protein>
    <submittedName>
        <fullName evidence="1">Uncharacterized protein</fullName>
    </submittedName>
</protein>